<keyword evidence="1" id="KW-0720">Serine protease</keyword>
<feature type="domain" description="Lon proteolytic" evidence="4">
    <location>
        <begin position="187"/>
        <end position="336"/>
    </location>
</feature>
<accession>A0ABU4J5P5</accession>
<evidence type="ECO:0000313" key="5">
    <source>
        <dbReference type="EMBL" id="MDW8516314.1"/>
    </source>
</evidence>
<dbReference type="Proteomes" id="UP001284771">
    <property type="component" value="Unassembled WGS sequence"/>
</dbReference>
<dbReference type="SUPFAM" id="SSF54211">
    <property type="entry name" value="Ribosomal protein S5 domain 2-like"/>
    <property type="match status" value="1"/>
</dbReference>
<keyword evidence="2" id="KW-0472">Membrane</keyword>
<comment type="catalytic activity">
    <reaction evidence="1">
        <text>Hydrolysis of proteins in presence of ATP.</text>
        <dbReference type="EC" id="3.4.21.53"/>
    </reaction>
</comment>
<dbReference type="PROSITE" id="PS51786">
    <property type="entry name" value="LON_PROTEOLYTIC"/>
    <property type="match status" value="1"/>
</dbReference>
<dbReference type="Gene3D" id="2.30.42.10">
    <property type="match status" value="1"/>
</dbReference>
<comment type="similarity">
    <text evidence="1">Belongs to the peptidase S16 family.</text>
</comment>
<dbReference type="InterPro" id="IPR008269">
    <property type="entry name" value="Lon_proteolytic"/>
</dbReference>
<dbReference type="EC" id="3.4.21.53" evidence="1"/>
<dbReference type="InterPro" id="IPR020568">
    <property type="entry name" value="Ribosomal_Su5_D2-typ_SF"/>
</dbReference>
<dbReference type="Gene3D" id="3.30.230.10">
    <property type="match status" value="1"/>
</dbReference>
<evidence type="ECO:0000259" key="3">
    <source>
        <dbReference type="PROSITE" id="PS50106"/>
    </source>
</evidence>
<dbReference type="GeneID" id="93683500"/>
<dbReference type="Pfam" id="PF05362">
    <property type="entry name" value="Lon_C"/>
    <property type="match status" value="1"/>
</dbReference>
<dbReference type="NCBIfam" id="NF041438">
    <property type="entry name" value="SepM_fam_S16"/>
    <property type="match status" value="1"/>
</dbReference>
<dbReference type="Pfam" id="PF13180">
    <property type="entry name" value="PDZ_2"/>
    <property type="match status" value="1"/>
</dbReference>
<dbReference type="InterPro" id="IPR027065">
    <property type="entry name" value="Lon_Prtase"/>
</dbReference>
<keyword evidence="2" id="KW-0812">Transmembrane</keyword>
<protein>
    <recommendedName>
        <fullName evidence="1">endopeptidase La</fullName>
        <ecNumber evidence="1">3.4.21.53</ecNumber>
    </recommendedName>
</protein>
<feature type="transmembrane region" description="Helical" evidence="2">
    <location>
        <begin position="7"/>
        <end position="29"/>
    </location>
</feature>
<dbReference type="InterPro" id="IPR014721">
    <property type="entry name" value="Ribsml_uS5_D2-typ_fold_subgr"/>
</dbReference>
<dbReference type="InterPro" id="IPR001478">
    <property type="entry name" value="PDZ"/>
</dbReference>
<organism evidence="5 6">
    <name type="scientific">Priestia flexa</name>
    <dbReference type="NCBI Taxonomy" id="86664"/>
    <lineage>
        <taxon>Bacteria</taxon>
        <taxon>Bacillati</taxon>
        <taxon>Bacillota</taxon>
        <taxon>Bacilli</taxon>
        <taxon>Bacillales</taxon>
        <taxon>Bacillaceae</taxon>
        <taxon>Priestia</taxon>
    </lineage>
</organism>
<dbReference type="GO" id="GO:0006508">
    <property type="term" value="P:proteolysis"/>
    <property type="evidence" value="ECO:0007669"/>
    <property type="project" value="UniProtKB-KW"/>
</dbReference>
<dbReference type="SUPFAM" id="SSF50156">
    <property type="entry name" value="PDZ domain-like"/>
    <property type="match status" value="1"/>
</dbReference>
<feature type="active site" evidence="1">
    <location>
        <position position="234"/>
    </location>
</feature>
<name>A0ABU4J5P5_9BACI</name>
<feature type="active site" evidence="1">
    <location>
        <position position="279"/>
    </location>
</feature>
<gene>
    <name evidence="5" type="ORF">RIB56_09235</name>
</gene>
<proteinExistence type="inferred from homology"/>
<dbReference type="SMART" id="SM00228">
    <property type="entry name" value="PDZ"/>
    <property type="match status" value="1"/>
</dbReference>
<evidence type="ECO:0000256" key="2">
    <source>
        <dbReference type="SAM" id="Phobius"/>
    </source>
</evidence>
<comment type="caution">
    <text evidence="5">The sequence shown here is derived from an EMBL/GenBank/DDBJ whole genome shotgun (WGS) entry which is preliminary data.</text>
</comment>
<keyword evidence="1 5" id="KW-0645">Protease</keyword>
<evidence type="ECO:0000259" key="4">
    <source>
        <dbReference type="PROSITE" id="PS51786"/>
    </source>
</evidence>
<evidence type="ECO:0000256" key="1">
    <source>
        <dbReference type="PROSITE-ProRule" id="PRU01122"/>
    </source>
</evidence>
<reference evidence="6" key="1">
    <citation type="submission" date="2023-07" db="EMBL/GenBank/DDBJ databases">
        <title>Draft genomic sequences of Priestia flexa CCM isolated from the soil of an abandoned mine contaminated by free cyanide in the high Andean zone of Tacna, Peru.</title>
        <authorList>
            <person name="Caceda Quiroz C.J."/>
            <person name="Maraza Chooque G.J."/>
            <person name="Fora Quispe G.L."/>
            <person name="Carpio Mamani M."/>
        </authorList>
    </citation>
    <scope>NUCLEOTIDE SEQUENCE [LARGE SCALE GENOMIC DNA]</scope>
    <source>
        <strain evidence="6">CCM</strain>
    </source>
</reference>
<keyword evidence="6" id="KW-1185">Reference proteome</keyword>
<dbReference type="EMBL" id="JAWUZT010000022">
    <property type="protein sequence ID" value="MDW8516314.1"/>
    <property type="molecule type" value="Genomic_DNA"/>
</dbReference>
<dbReference type="PANTHER" id="PTHR10046">
    <property type="entry name" value="ATP DEPENDENT LON PROTEASE FAMILY MEMBER"/>
    <property type="match status" value="1"/>
</dbReference>
<keyword evidence="1 5" id="KW-0378">Hydrolase</keyword>
<keyword evidence="2" id="KW-1133">Transmembrane helix</keyword>
<dbReference type="PROSITE" id="PS50106">
    <property type="entry name" value="PDZ"/>
    <property type="match status" value="1"/>
</dbReference>
<dbReference type="RefSeq" id="WP_025908820.1">
    <property type="nucleotide sequence ID" value="NZ_CANLXW010000021.1"/>
</dbReference>
<sequence>MKKRVRILSYIALVLTIAMLFFYPLPYYITKPGIAQELKPIINVQGGYEEQGAFMLTTVRMGRATPLSYAMAHIQDFHHLYPEEDILQQGESDSDYTVRQLHMMDTSKDAAVIVAYNAANKEIKFENKGVYIVTVVPDMPAYGKLKIGDIVKAVDGQTIETAEELIEYVAKKKKGDKVAITILRNDEEKIVELPLASFPDDQTRFGLGISLETSREVDVEPDVEIDTEKIGGPSAGLMFSLEIYNQLVKEDITKGHKIAGTGTINDKGIVGPIGGISQKIVAADKEGAEVFFAPNQQGAANSNYKEAVQAGAKIDTDMKIVPVDTFNDAIEYLEKLDKVKKAE</sequence>
<dbReference type="GO" id="GO:0008233">
    <property type="term" value="F:peptidase activity"/>
    <property type="evidence" value="ECO:0007669"/>
    <property type="project" value="UniProtKB-KW"/>
</dbReference>
<dbReference type="InterPro" id="IPR036034">
    <property type="entry name" value="PDZ_sf"/>
</dbReference>
<evidence type="ECO:0000313" key="6">
    <source>
        <dbReference type="Proteomes" id="UP001284771"/>
    </source>
</evidence>
<feature type="domain" description="PDZ" evidence="3">
    <location>
        <begin position="100"/>
        <end position="186"/>
    </location>
</feature>